<evidence type="ECO:0000259" key="15">
    <source>
        <dbReference type="Pfam" id="PF01325"/>
    </source>
</evidence>
<keyword evidence="18" id="KW-1185">Reference proteome</keyword>
<comment type="function">
    <text evidence="12">In the presence of manganese, represses expression of mntH and mntS. Up-regulates expression of mntP.</text>
</comment>
<evidence type="ECO:0000256" key="12">
    <source>
        <dbReference type="ARBA" id="ARBA00025185"/>
    </source>
</evidence>
<evidence type="ECO:0000256" key="5">
    <source>
        <dbReference type="ARBA" id="ARBA00022490"/>
    </source>
</evidence>
<dbReference type="Proteomes" id="UP001304300">
    <property type="component" value="Chromosome"/>
</dbReference>
<evidence type="ECO:0000256" key="14">
    <source>
        <dbReference type="SAM" id="MobiDB-lite"/>
    </source>
</evidence>
<keyword evidence="8" id="KW-0238">DNA-binding</keyword>
<accession>A0AAQ3LAF1</accession>
<feature type="domain" description="Iron dependent repressor metal binding and dimerisation" evidence="16">
    <location>
        <begin position="82"/>
        <end position="138"/>
    </location>
</feature>
<evidence type="ECO:0000256" key="13">
    <source>
        <dbReference type="ARBA" id="ARBA00032593"/>
    </source>
</evidence>
<dbReference type="Pfam" id="PF02742">
    <property type="entry name" value="Fe_dep_repr_C"/>
    <property type="match status" value="1"/>
</dbReference>
<keyword evidence="6" id="KW-0678">Repressor</keyword>
<evidence type="ECO:0000313" key="17">
    <source>
        <dbReference type="EMBL" id="WOO42230.1"/>
    </source>
</evidence>
<evidence type="ECO:0000256" key="8">
    <source>
        <dbReference type="ARBA" id="ARBA00023125"/>
    </source>
</evidence>
<dbReference type="InterPro" id="IPR022687">
    <property type="entry name" value="HTH_DTXR"/>
</dbReference>
<comment type="subcellular location">
    <subcellularLocation>
        <location evidence="1">Cytoplasm</location>
    </subcellularLocation>
</comment>
<evidence type="ECO:0000256" key="4">
    <source>
        <dbReference type="ARBA" id="ARBA00022386"/>
    </source>
</evidence>
<dbReference type="AlphaFoldDB" id="A0AAQ3LAF1"/>
<evidence type="ECO:0000256" key="6">
    <source>
        <dbReference type="ARBA" id="ARBA00022491"/>
    </source>
</evidence>
<dbReference type="InterPro" id="IPR036390">
    <property type="entry name" value="WH_DNA-bd_sf"/>
</dbReference>
<dbReference type="InterPro" id="IPR036388">
    <property type="entry name" value="WH-like_DNA-bd_sf"/>
</dbReference>
<dbReference type="SUPFAM" id="SSF47979">
    <property type="entry name" value="Iron-dependent repressor protein, dimerization domain"/>
    <property type="match status" value="1"/>
</dbReference>
<dbReference type="SMART" id="SM00529">
    <property type="entry name" value="HTH_DTXR"/>
    <property type="match status" value="1"/>
</dbReference>
<sequence>MPESQAQHTAMHHERVRRQHSDELAEDYVEAIYELQRQGQLARVMNLQEIFGVSHVSVIRALKRFEGRGLLTRSRTKGIQLTTAGRKMAKNAAERHALVVNFLLKLGVSGSQAQIDAEGIEHHISKETIEAMRKFIRTNQIDC</sequence>
<evidence type="ECO:0000256" key="3">
    <source>
        <dbReference type="ARBA" id="ARBA00011738"/>
    </source>
</evidence>
<dbReference type="KEGG" id="puo:RZN69_03950"/>
<evidence type="ECO:0000313" key="18">
    <source>
        <dbReference type="Proteomes" id="UP001304300"/>
    </source>
</evidence>
<dbReference type="EMBL" id="CP136920">
    <property type="protein sequence ID" value="WOO42230.1"/>
    <property type="molecule type" value="Genomic_DNA"/>
</dbReference>
<evidence type="ECO:0000256" key="2">
    <source>
        <dbReference type="ARBA" id="ARBA00007871"/>
    </source>
</evidence>
<evidence type="ECO:0000256" key="10">
    <source>
        <dbReference type="ARBA" id="ARBA00023163"/>
    </source>
</evidence>
<dbReference type="InterPro" id="IPR001367">
    <property type="entry name" value="Fe_dep_repressor"/>
</dbReference>
<organism evidence="17 18">
    <name type="scientific">Rubellicoccus peritrichatus</name>
    <dbReference type="NCBI Taxonomy" id="3080537"/>
    <lineage>
        <taxon>Bacteria</taxon>
        <taxon>Pseudomonadati</taxon>
        <taxon>Verrucomicrobiota</taxon>
        <taxon>Opitutia</taxon>
        <taxon>Puniceicoccales</taxon>
        <taxon>Cerasicoccaceae</taxon>
        <taxon>Rubellicoccus</taxon>
    </lineage>
</organism>
<name>A0AAQ3LAF1_9BACT</name>
<feature type="region of interest" description="Disordered" evidence="14">
    <location>
        <begin position="1"/>
        <end position="20"/>
    </location>
</feature>
<keyword evidence="11" id="KW-0464">Manganese</keyword>
<keyword evidence="9" id="KW-0010">Activator</keyword>
<dbReference type="Gene3D" id="1.10.60.10">
    <property type="entry name" value="Iron dependent repressor, metal binding and dimerisation domain"/>
    <property type="match status" value="1"/>
</dbReference>
<evidence type="ECO:0000256" key="1">
    <source>
        <dbReference type="ARBA" id="ARBA00004496"/>
    </source>
</evidence>
<dbReference type="SUPFAM" id="SSF46785">
    <property type="entry name" value="Winged helix' DNA-binding domain"/>
    <property type="match status" value="1"/>
</dbReference>
<keyword evidence="10" id="KW-0804">Transcription</keyword>
<proteinExistence type="inferred from homology"/>
<evidence type="ECO:0000256" key="7">
    <source>
        <dbReference type="ARBA" id="ARBA00023015"/>
    </source>
</evidence>
<dbReference type="InterPro" id="IPR022689">
    <property type="entry name" value="Iron_dep_repressor"/>
</dbReference>
<evidence type="ECO:0000259" key="16">
    <source>
        <dbReference type="Pfam" id="PF02742"/>
    </source>
</evidence>
<evidence type="ECO:0000256" key="11">
    <source>
        <dbReference type="ARBA" id="ARBA00023211"/>
    </source>
</evidence>
<dbReference type="GO" id="GO:0003677">
    <property type="term" value="F:DNA binding"/>
    <property type="evidence" value="ECO:0007669"/>
    <property type="project" value="UniProtKB-KW"/>
</dbReference>
<comment type="subunit">
    <text evidence="3">Homodimer.</text>
</comment>
<evidence type="ECO:0000256" key="9">
    <source>
        <dbReference type="ARBA" id="ARBA00023159"/>
    </source>
</evidence>
<protein>
    <recommendedName>
        <fullName evidence="4">Transcriptional regulator MntR</fullName>
    </recommendedName>
    <alternativeName>
        <fullName evidence="13">Manganese transport regulator</fullName>
    </alternativeName>
</protein>
<reference evidence="17 18" key="1">
    <citation type="submission" date="2023-10" db="EMBL/GenBank/DDBJ databases">
        <title>Rubellicoccus peritrichatus gen. nov., sp. nov., isolated from an algae of coral reef tank.</title>
        <authorList>
            <person name="Luo J."/>
        </authorList>
    </citation>
    <scope>NUCLEOTIDE SEQUENCE [LARGE SCALE GENOMIC DNA]</scope>
    <source>
        <strain evidence="17 18">CR14</strain>
    </source>
</reference>
<dbReference type="Gene3D" id="1.10.10.10">
    <property type="entry name" value="Winged helix-like DNA-binding domain superfamily/Winged helix DNA-binding domain"/>
    <property type="match status" value="1"/>
</dbReference>
<dbReference type="Pfam" id="PF01325">
    <property type="entry name" value="Fe_dep_repress"/>
    <property type="match status" value="1"/>
</dbReference>
<feature type="domain" description="HTH dtxR-type" evidence="15">
    <location>
        <begin position="25"/>
        <end position="78"/>
    </location>
</feature>
<comment type="similarity">
    <text evidence="2">Belongs to the DtxR/MntR family.</text>
</comment>
<dbReference type="GO" id="GO:0003700">
    <property type="term" value="F:DNA-binding transcription factor activity"/>
    <property type="evidence" value="ECO:0007669"/>
    <property type="project" value="InterPro"/>
</dbReference>
<dbReference type="GO" id="GO:0046983">
    <property type="term" value="F:protein dimerization activity"/>
    <property type="evidence" value="ECO:0007669"/>
    <property type="project" value="InterPro"/>
</dbReference>
<dbReference type="PANTHER" id="PTHR33238">
    <property type="entry name" value="IRON (METAL) DEPENDENT REPRESSOR, DTXR FAMILY"/>
    <property type="match status" value="1"/>
</dbReference>
<keyword evidence="7" id="KW-0805">Transcription regulation</keyword>
<dbReference type="RefSeq" id="WP_317834730.1">
    <property type="nucleotide sequence ID" value="NZ_CP136920.1"/>
</dbReference>
<dbReference type="GO" id="GO:0005737">
    <property type="term" value="C:cytoplasm"/>
    <property type="evidence" value="ECO:0007669"/>
    <property type="project" value="UniProtKB-SubCell"/>
</dbReference>
<dbReference type="PANTHER" id="PTHR33238:SF11">
    <property type="entry name" value="TRANSCRIPTIONAL REGULATOR MNTR"/>
    <property type="match status" value="1"/>
</dbReference>
<dbReference type="InterPro" id="IPR050536">
    <property type="entry name" value="DtxR_MntR_Metal-Reg"/>
</dbReference>
<dbReference type="InterPro" id="IPR036421">
    <property type="entry name" value="Fe_dep_repressor_sf"/>
</dbReference>
<gene>
    <name evidence="17" type="ORF">RZN69_03950</name>
</gene>
<keyword evidence="5" id="KW-0963">Cytoplasm</keyword>
<dbReference type="GO" id="GO:0046914">
    <property type="term" value="F:transition metal ion binding"/>
    <property type="evidence" value="ECO:0007669"/>
    <property type="project" value="InterPro"/>
</dbReference>